<dbReference type="PANTHER" id="PTHR43479">
    <property type="entry name" value="ACREF/ENVCD OPERON REPRESSOR-RELATED"/>
    <property type="match status" value="1"/>
</dbReference>
<dbReference type="InterPro" id="IPR050624">
    <property type="entry name" value="HTH-type_Tx_Regulator"/>
</dbReference>
<name>A0A1Q8Q2K8_9BACI</name>
<evidence type="ECO:0000313" key="6">
    <source>
        <dbReference type="Proteomes" id="UP000185568"/>
    </source>
</evidence>
<evidence type="ECO:0000256" key="3">
    <source>
        <dbReference type="PROSITE-ProRule" id="PRU00335"/>
    </source>
</evidence>
<keyword evidence="6" id="KW-1185">Reference proteome</keyword>
<dbReference type="Gene3D" id="1.10.357.10">
    <property type="entry name" value="Tetracycline Repressor, domain 2"/>
    <property type="match status" value="1"/>
</dbReference>
<dbReference type="SUPFAM" id="SSF46689">
    <property type="entry name" value="Homeodomain-like"/>
    <property type="match status" value="1"/>
</dbReference>
<evidence type="ECO:0000256" key="1">
    <source>
        <dbReference type="ARBA" id="ARBA00022491"/>
    </source>
</evidence>
<evidence type="ECO:0000259" key="4">
    <source>
        <dbReference type="PROSITE" id="PS50977"/>
    </source>
</evidence>
<dbReference type="PRINTS" id="PR00455">
    <property type="entry name" value="HTHTETR"/>
</dbReference>
<accession>A0A1Q8Q2K8</accession>
<dbReference type="Proteomes" id="UP000185568">
    <property type="component" value="Unassembled WGS sequence"/>
</dbReference>
<dbReference type="InterPro" id="IPR023772">
    <property type="entry name" value="DNA-bd_HTH_TetR-type_CS"/>
</dbReference>
<feature type="domain" description="HTH tetR-type" evidence="4">
    <location>
        <begin position="4"/>
        <end position="64"/>
    </location>
</feature>
<organism evidence="5 6">
    <name type="scientific">Domibacillus antri</name>
    <dbReference type="NCBI Taxonomy" id="1714264"/>
    <lineage>
        <taxon>Bacteria</taxon>
        <taxon>Bacillati</taxon>
        <taxon>Bacillota</taxon>
        <taxon>Bacilli</taxon>
        <taxon>Bacillales</taxon>
        <taxon>Bacillaceae</taxon>
        <taxon>Domibacillus</taxon>
    </lineage>
</organism>
<dbReference type="PROSITE" id="PS01081">
    <property type="entry name" value="HTH_TETR_1"/>
    <property type="match status" value="1"/>
</dbReference>
<sequence length="292" mass="33908">MVLNEKKRKILLAAMKLFSKKSFHQTSMQQIADVCGLSKGSLYTHFKSKEELLSDIFVYYYQILHDQIAASRQESDTVHEAFVREVAIRTRHYCAFQEFFLMQVKEIRGLEDPTLNQFVRRENLQLMQRTEKRIIDMYGPDVKPYAADLTASLKGMMISYLQEIIEKESPCDFDELARYLVSQLDAMAGKVLNDKPMPFFESYLLQGKECKQEEAVHPLHILKKLKEAVQTEKETGILMDSVIILEQELLEVKPRHAILEGMLFNLKKGKMTVKLAEELEQALKKMPETIHL</sequence>
<dbReference type="InterPro" id="IPR001647">
    <property type="entry name" value="HTH_TetR"/>
</dbReference>
<dbReference type="PANTHER" id="PTHR43479:SF22">
    <property type="entry name" value="TRANSCRIPTIONAL REGULATOR, TETR FAMILY"/>
    <property type="match status" value="1"/>
</dbReference>
<keyword evidence="1" id="KW-0678">Repressor</keyword>
<evidence type="ECO:0000313" key="5">
    <source>
        <dbReference type="EMBL" id="OLN21583.1"/>
    </source>
</evidence>
<gene>
    <name evidence="5" type="ORF">BTO30_13950</name>
</gene>
<comment type="caution">
    <text evidence="5">The sequence shown here is derived from an EMBL/GenBank/DDBJ whole genome shotgun (WGS) entry which is preliminary data.</text>
</comment>
<dbReference type="Pfam" id="PF00440">
    <property type="entry name" value="TetR_N"/>
    <property type="match status" value="1"/>
</dbReference>
<dbReference type="PROSITE" id="PS50977">
    <property type="entry name" value="HTH_TETR_2"/>
    <property type="match status" value="1"/>
</dbReference>
<dbReference type="InterPro" id="IPR009057">
    <property type="entry name" value="Homeodomain-like_sf"/>
</dbReference>
<reference evidence="5 6" key="1">
    <citation type="submission" date="2016-12" db="EMBL/GenBank/DDBJ databases">
        <title>Domibacillus antri genome sequencing.</title>
        <authorList>
            <person name="Verma A."/>
            <person name="Krishnamurthi S."/>
        </authorList>
    </citation>
    <scope>NUCLEOTIDE SEQUENCE [LARGE SCALE GENOMIC DNA]</scope>
    <source>
        <strain evidence="5 6">XD80</strain>
    </source>
</reference>
<dbReference type="AlphaFoldDB" id="A0A1Q8Q2K8"/>
<keyword evidence="2 3" id="KW-0238">DNA-binding</keyword>
<dbReference type="EMBL" id="MSDU01000038">
    <property type="protein sequence ID" value="OLN21583.1"/>
    <property type="molecule type" value="Genomic_DNA"/>
</dbReference>
<feature type="DNA-binding region" description="H-T-H motif" evidence="3">
    <location>
        <begin position="27"/>
        <end position="46"/>
    </location>
</feature>
<proteinExistence type="predicted"/>
<evidence type="ECO:0000256" key="2">
    <source>
        <dbReference type="ARBA" id="ARBA00023125"/>
    </source>
</evidence>
<protein>
    <recommendedName>
        <fullName evidence="4">HTH tetR-type domain-containing protein</fullName>
    </recommendedName>
</protein>
<dbReference type="GO" id="GO:0003677">
    <property type="term" value="F:DNA binding"/>
    <property type="evidence" value="ECO:0007669"/>
    <property type="project" value="UniProtKB-UniRule"/>
</dbReference>